<dbReference type="PRINTS" id="PR01021">
    <property type="entry name" value="OMPADOMAIN"/>
</dbReference>
<dbReference type="Proteomes" id="UP000060630">
    <property type="component" value="Unassembled WGS sequence"/>
</dbReference>
<accession>A0A106J2M6</accession>
<keyword evidence="3" id="KW-0998">Cell outer membrane</keyword>
<dbReference type="InterPro" id="IPR006664">
    <property type="entry name" value="OMP_bac"/>
</dbReference>
<dbReference type="AlphaFoldDB" id="A0A106J2M6"/>
<dbReference type="EMBL" id="LPHD01000157">
    <property type="protein sequence ID" value="KWA77340.1"/>
    <property type="molecule type" value="Genomic_DNA"/>
</dbReference>
<dbReference type="SUPFAM" id="SSF103088">
    <property type="entry name" value="OmpA-like"/>
    <property type="match status" value="1"/>
</dbReference>
<proteinExistence type="predicted"/>
<dbReference type="Gene3D" id="3.30.1330.60">
    <property type="entry name" value="OmpA-like domain"/>
    <property type="match status" value="1"/>
</dbReference>
<sequence>MKVANLLMMALGATAILAGCMSTGPTFTARSVTRASGAPAYQVTCYGIFEGREACFNKAKEICDKFASRKPVYPLEDYAPLGSSSDGKPNTNTLVFQCGAPAEPPKPAAQPVADAVVPAPVVVPEKMSLGANALFDTDKSTLRPMGHETLDKLIHDANGMSFERVTVDGYTDSRGSHAHNGVLSQHRAQTVVDYLESHGLKARDFIARGHGASNPVASNATVAGRAQNRRVEITLER</sequence>
<evidence type="ECO:0000313" key="8">
    <source>
        <dbReference type="Proteomes" id="UP000060630"/>
    </source>
</evidence>
<organism evidence="7 8">
    <name type="scientific">Burkholderia ubonensis</name>
    <dbReference type="NCBI Taxonomy" id="101571"/>
    <lineage>
        <taxon>Bacteria</taxon>
        <taxon>Pseudomonadati</taxon>
        <taxon>Pseudomonadota</taxon>
        <taxon>Betaproteobacteria</taxon>
        <taxon>Burkholderiales</taxon>
        <taxon>Burkholderiaceae</taxon>
        <taxon>Burkholderia</taxon>
        <taxon>Burkholderia cepacia complex</taxon>
    </lineage>
</organism>
<protein>
    <recommendedName>
        <fullName evidence="6">OmpA-like domain-containing protein</fullName>
    </recommendedName>
</protein>
<name>A0A106J2M6_9BURK</name>
<feature type="domain" description="OmpA-like" evidence="6">
    <location>
        <begin position="122"/>
        <end position="237"/>
    </location>
</feature>
<evidence type="ECO:0000256" key="3">
    <source>
        <dbReference type="ARBA" id="ARBA00023237"/>
    </source>
</evidence>
<gene>
    <name evidence="7" type="ORF">WL29_34895</name>
</gene>
<dbReference type="Pfam" id="PF00691">
    <property type="entry name" value="OmpA"/>
    <property type="match status" value="1"/>
</dbReference>
<dbReference type="PROSITE" id="PS51123">
    <property type="entry name" value="OMPA_2"/>
    <property type="match status" value="1"/>
</dbReference>
<dbReference type="PANTHER" id="PTHR30329:SF21">
    <property type="entry name" value="LIPOPROTEIN YIAD-RELATED"/>
    <property type="match status" value="1"/>
</dbReference>
<dbReference type="InterPro" id="IPR050330">
    <property type="entry name" value="Bact_OuterMem_StrucFunc"/>
</dbReference>
<feature type="chain" id="PRO_5007126530" description="OmpA-like domain-containing protein" evidence="5">
    <location>
        <begin position="19"/>
        <end position="237"/>
    </location>
</feature>
<comment type="subcellular location">
    <subcellularLocation>
        <location evidence="1">Cell outer membrane</location>
    </subcellularLocation>
</comment>
<evidence type="ECO:0000256" key="1">
    <source>
        <dbReference type="ARBA" id="ARBA00004442"/>
    </source>
</evidence>
<evidence type="ECO:0000259" key="6">
    <source>
        <dbReference type="PROSITE" id="PS51123"/>
    </source>
</evidence>
<dbReference type="InterPro" id="IPR036737">
    <property type="entry name" value="OmpA-like_sf"/>
</dbReference>
<keyword evidence="2 4" id="KW-0472">Membrane</keyword>
<reference evidence="7 8" key="1">
    <citation type="submission" date="2015-11" db="EMBL/GenBank/DDBJ databases">
        <title>Expanding the genomic diversity of Burkholderia species for the development of highly accurate diagnostics.</title>
        <authorList>
            <person name="Sahl J."/>
            <person name="Keim P."/>
            <person name="Wagner D."/>
        </authorList>
    </citation>
    <scope>NUCLEOTIDE SEQUENCE [LARGE SCALE GENOMIC DNA]</scope>
    <source>
        <strain evidence="7 8">MSMB2087WGS</strain>
    </source>
</reference>
<dbReference type="PANTHER" id="PTHR30329">
    <property type="entry name" value="STATOR ELEMENT OF FLAGELLAR MOTOR COMPLEX"/>
    <property type="match status" value="1"/>
</dbReference>
<evidence type="ECO:0000256" key="5">
    <source>
        <dbReference type="SAM" id="SignalP"/>
    </source>
</evidence>
<evidence type="ECO:0000256" key="2">
    <source>
        <dbReference type="ARBA" id="ARBA00023136"/>
    </source>
</evidence>
<dbReference type="PRINTS" id="PR01023">
    <property type="entry name" value="NAFLGMOTY"/>
</dbReference>
<evidence type="ECO:0000313" key="7">
    <source>
        <dbReference type="EMBL" id="KWA77340.1"/>
    </source>
</evidence>
<dbReference type="InterPro" id="IPR006665">
    <property type="entry name" value="OmpA-like"/>
</dbReference>
<dbReference type="GO" id="GO:0009279">
    <property type="term" value="C:cell outer membrane"/>
    <property type="evidence" value="ECO:0007669"/>
    <property type="project" value="UniProtKB-SubCell"/>
</dbReference>
<dbReference type="PROSITE" id="PS51257">
    <property type="entry name" value="PROKAR_LIPOPROTEIN"/>
    <property type="match status" value="1"/>
</dbReference>
<evidence type="ECO:0000256" key="4">
    <source>
        <dbReference type="PROSITE-ProRule" id="PRU00473"/>
    </source>
</evidence>
<feature type="signal peptide" evidence="5">
    <location>
        <begin position="1"/>
        <end position="18"/>
    </location>
</feature>
<dbReference type="CDD" id="cd07185">
    <property type="entry name" value="OmpA_C-like"/>
    <property type="match status" value="1"/>
</dbReference>
<comment type="caution">
    <text evidence="7">The sequence shown here is derived from an EMBL/GenBank/DDBJ whole genome shotgun (WGS) entry which is preliminary data.</text>
</comment>
<keyword evidence="5" id="KW-0732">Signal</keyword>